<proteinExistence type="inferred from homology"/>
<dbReference type="GO" id="GO:0016787">
    <property type="term" value="F:hydrolase activity"/>
    <property type="evidence" value="ECO:0007669"/>
    <property type="project" value="UniProtKB-KW"/>
</dbReference>
<name>A0ABU5JEK0_9ACTN</name>
<dbReference type="Proteomes" id="UP001290101">
    <property type="component" value="Unassembled WGS sequence"/>
</dbReference>
<keyword evidence="5" id="KW-1185">Reference proteome</keyword>
<keyword evidence="4" id="KW-0378">Hydrolase</keyword>
<comment type="caution">
    <text evidence="4">The sequence shown here is derived from an EMBL/GenBank/DDBJ whole genome shotgun (WGS) entry which is preliminary data.</text>
</comment>
<dbReference type="InterPro" id="IPR019079">
    <property type="entry name" value="Capsule_synth_CapA"/>
</dbReference>
<feature type="signal peptide" evidence="2">
    <location>
        <begin position="1"/>
        <end position="34"/>
    </location>
</feature>
<evidence type="ECO:0000256" key="1">
    <source>
        <dbReference type="ARBA" id="ARBA00005662"/>
    </source>
</evidence>
<keyword evidence="2" id="KW-0732">Signal</keyword>
<reference evidence="4 5" key="1">
    <citation type="submission" date="2023-12" db="EMBL/GenBank/DDBJ databases">
        <title>Micromonospora sp. nov., isolated from Atacama Desert.</title>
        <authorList>
            <person name="Carro L."/>
            <person name="Golinska P."/>
            <person name="Klenk H.-P."/>
            <person name="Goodfellow M."/>
        </authorList>
    </citation>
    <scope>NUCLEOTIDE SEQUENCE [LARGE SCALE GENOMIC DNA]</scope>
    <source>
        <strain evidence="4 5">4G53</strain>
    </source>
</reference>
<accession>A0ABU5JEK0</accession>
<gene>
    <name evidence="4" type="ORF">U2F25_16360</name>
</gene>
<dbReference type="InterPro" id="IPR029052">
    <property type="entry name" value="Metallo-depent_PP-like"/>
</dbReference>
<dbReference type="PANTHER" id="PTHR33393">
    <property type="entry name" value="POLYGLUTAMINE SYNTHESIS ACCESSORY PROTEIN RV0574C-RELATED"/>
    <property type="match status" value="1"/>
</dbReference>
<dbReference type="EMBL" id="JAXOTQ010000019">
    <property type="protein sequence ID" value="MDZ5491013.1"/>
    <property type="molecule type" value="Genomic_DNA"/>
</dbReference>
<dbReference type="EC" id="3.1.-.-" evidence="4"/>
<feature type="domain" description="Capsule synthesis protein CapA" evidence="3">
    <location>
        <begin position="71"/>
        <end position="320"/>
    </location>
</feature>
<dbReference type="InterPro" id="IPR052169">
    <property type="entry name" value="CW_Biosynth-Accessory"/>
</dbReference>
<comment type="similarity">
    <text evidence="1">Belongs to the CapA family.</text>
</comment>
<dbReference type="Pfam" id="PF09587">
    <property type="entry name" value="PGA_cap"/>
    <property type="match status" value="1"/>
</dbReference>
<protein>
    <submittedName>
        <fullName evidence="4">CapA family protein</fullName>
        <ecNumber evidence="4">3.1.-.-</ecNumber>
    </submittedName>
</protein>
<dbReference type="PROSITE" id="PS51318">
    <property type="entry name" value="TAT"/>
    <property type="match status" value="1"/>
</dbReference>
<feature type="chain" id="PRO_5046747383" evidence="2">
    <location>
        <begin position="35"/>
        <end position="421"/>
    </location>
</feature>
<dbReference type="SUPFAM" id="SSF56300">
    <property type="entry name" value="Metallo-dependent phosphatases"/>
    <property type="match status" value="1"/>
</dbReference>
<dbReference type="RefSeq" id="WP_322441064.1">
    <property type="nucleotide sequence ID" value="NZ_JAXOTQ010000019.1"/>
</dbReference>
<evidence type="ECO:0000313" key="5">
    <source>
        <dbReference type="Proteomes" id="UP001290101"/>
    </source>
</evidence>
<dbReference type="CDD" id="cd07381">
    <property type="entry name" value="MPP_CapA"/>
    <property type="match status" value="1"/>
</dbReference>
<sequence length="421" mass="43983">MFVAVATRRRVLLGALAGALLLAAAVVGFRAVDAGGPAPADTIESPVHRQTLAPGSSPVPARDPAGRRVVRVVAAGDVLVHPEVTAQARRDADRTGRPGALDFAPMFAGVAPAVAGADLALCHLETPLADAGGPFSGYPSFNAPPQVLDGVRSAGFDGCSTASNHTLDQGADGVARTVRALDAAGLGHTGSARSAAEAATPRIYRVGDVRIAHLAYSLNFNGLSRPPGQPWLANLIDPPEILAAAHRARAAGADIVVLSLHWGTEYQHLPDADQRAWAQQLISSPDVDLILGHHAHAVQPFQRFGDKWVVFGMGNELARHAEPVDDNREGVMARATFTETAPGRWTVTRMEALPTWTDLAPDLRLVDLTAALADPATGAGVRDDYRAAYDRVLGYVRALGAGPDQLVAPGGGAPSPRTRSR</sequence>
<evidence type="ECO:0000256" key="2">
    <source>
        <dbReference type="SAM" id="SignalP"/>
    </source>
</evidence>
<dbReference type="SMART" id="SM00854">
    <property type="entry name" value="PGA_cap"/>
    <property type="match status" value="1"/>
</dbReference>
<evidence type="ECO:0000313" key="4">
    <source>
        <dbReference type="EMBL" id="MDZ5491013.1"/>
    </source>
</evidence>
<dbReference type="Gene3D" id="3.60.21.10">
    <property type="match status" value="1"/>
</dbReference>
<dbReference type="PANTHER" id="PTHR33393:SF13">
    <property type="entry name" value="PGA BIOSYNTHESIS PROTEIN CAPA"/>
    <property type="match status" value="1"/>
</dbReference>
<organism evidence="4 5">
    <name type="scientific">Micromonospora sicca</name>
    <dbReference type="NCBI Taxonomy" id="2202420"/>
    <lineage>
        <taxon>Bacteria</taxon>
        <taxon>Bacillati</taxon>
        <taxon>Actinomycetota</taxon>
        <taxon>Actinomycetes</taxon>
        <taxon>Micromonosporales</taxon>
        <taxon>Micromonosporaceae</taxon>
        <taxon>Micromonospora</taxon>
    </lineage>
</organism>
<dbReference type="InterPro" id="IPR006311">
    <property type="entry name" value="TAT_signal"/>
</dbReference>
<evidence type="ECO:0000259" key="3">
    <source>
        <dbReference type="SMART" id="SM00854"/>
    </source>
</evidence>